<organism evidence="1 2">
    <name type="scientific">Oceaniferula marina</name>
    <dbReference type="NCBI Taxonomy" id="2748318"/>
    <lineage>
        <taxon>Bacteria</taxon>
        <taxon>Pseudomonadati</taxon>
        <taxon>Verrucomicrobiota</taxon>
        <taxon>Verrucomicrobiia</taxon>
        <taxon>Verrucomicrobiales</taxon>
        <taxon>Verrucomicrobiaceae</taxon>
        <taxon>Oceaniferula</taxon>
    </lineage>
</organism>
<dbReference type="AlphaFoldDB" id="A0A851GCQ5"/>
<proteinExistence type="predicted"/>
<dbReference type="EMBL" id="JACBAZ010000002">
    <property type="protein sequence ID" value="NWK55343.1"/>
    <property type="molecule type" value="Genomic_DNA"/>
</dbReference>
<dbReference type="Proteomes" id="UP000557872">
    <property type="component" value="Unassembled WGS sequence"/>
</dbReference>
<evidence type="ECO:0000313" key="1">
    <source>
        <dbReference type="EMBL" id="NWK55343.1"/>
    </source>
</evidence>
<evidence type="ECO:0000313" key="2">
    <source>
        <dbReference type="Proteomes" id="UP000557872"/>
    </source>
</evidence>
<keyword evidence="2" id="KW-1185">Reference proteome</keyword>
<reference evidence="1 2" key="1">
    <citation type="submission" date="2020-07" db="EMBL/GenBank/DDBJ databases">
        <title>Roseicoccus Jingziensis gen. nov., sp. nov., isolated from coastal seawater.</title>
        <authorList>
            <person name="Feng X."/>
        </authorList>
    </citation>
    <scope>NUCLEOTIDE SEQUENCE [LARGE SCALE GENOMIC DNA]</scope>
    <source>
        <strain evidence="1 2">N1E253</strain>
    </source>
</reference>
<dbReference type="PROSITE" id="PS51257">
    <property type="entry name" value="PROKAR_LIPOPROTEIN"/>
    <property type="match status" value="1"/>
</dbReference>
<accession>A0A851GCQ5</accession>
<name>A0A851GCQ5_9BACT</name>
<gene>
    <name evidence="1" type="ORF">HW115_06955</name>
</gene>
<comment type="caution">
    <text evidence="1">The sequence shown here is derived from an EMBL/GenBank/DDBJ whole genome shotgun (WGS) entry which is preliminary data.</text>
</comment>
<protein>
    <submittedName>
        <fullName evidence="1">Uncharacterized protein</fullName>
    </submittedName>
</protein>
<dbReference type="RefSeq" id="WP_178931863.1">
    <property type="nucleotide sequence ID" value="NZ_JACBAZ010000002.1"/>
</dbReference>
<sequence length="180" mass="19086">MKHLWIFGIWAAVAACAPSGGGNHDGGTSETGGSWNKVEASAKSSAMGGELVAKQDGREIVAVIKWRAYDAAKDASVSKWYGDMGTPPPAFVVDRLVLAIDGKGVSIPASKYRYLGSKWMNQYSANPMSFNKQGDKMRLLVDVGDGGEGWTAVYVFDPAAGKLLSHSVDDGPAVHDQILP</sequence>